<dbReference type="InterPro" id="IPR004827">
    <property type="entry name" value="bZIP"/>
</dbReference>
<comment type="caution">
    <text evidence="6">The sequence shown here is derived from an EMBL/GenBank/DDBJ whole genome shotgun (WGS) entry which is preliminary data.</text>
</comment>
<name>A0ABR1J1Z2_9AGAR</name>
<protein>
    <recommendedName>
        <fullName evidence="5">BZIP domain-containing protein</fullName>
    </recommendedName>
</protein>
<feature type="domain" description="BZIP" evidence="5">
    <location>
        <begin position="15"/>
        <end position="60"/>
    </location>
</feature>
<dbReference type="EMBL" id="JBANRG010000039">
    <property type="protein sequence ID" value="KAK7448076.1"/>
    <property type="molecule type" value="Genomic_DNA"/>
</dbReference>
<feature type="compositionally biased region" description="Basic and acidic residues" evidence="4">
    <location>
        <begin position="246"/>
        <end position="263"/>
    </location>
</feature>
<evidence type="ECO:0000313" key="7">
    <source>
        <dbReference type="Proteomes" id="UP001498398"/>
    </source>
</evidence>
<evidence type="ECO:0000256" key="1">
    <source>
        <dbReference type="ARBA" id="ARBA00004123"/>
    </source>
</evidence>
<dbReference type="Proteomes" id="UP001498398">
    <property type="component" value="Unassembled WGS sequence"/>
</dbReference>
<evidence type="ECO:0000313" key="6">
    <source>
        <dbReference type="EMBL" id="KAK7448076.1"/>
    </source>
</evidence>
<keyword evidence="2" id="KW-0539">Nucleus</keyword>
<comment type="subcellular location">
    <subcellularLocation>
        <location evidence="1">Nucleus</location>
    </subcellularLocation>
</comment>
<dbReference type="InterPro" id="IPR050936">
    <property type="entry name" value="AP-1-like"/>
</dbReference>
<evidence type="ECO:0000259" key="5">
    <source>
        <dbReference type="PROSITE" id="PS50217"/>
    </source>
</evidence>
<dbReference type="Gene3D" id="1.20.5.170">
    <property type="match status" value="1"/>
</dbReference>
<gene>
    <name evidence="6" type="ORF">VKT23_013832</name>
</gene>
<dbReference type="SUPFAM" id="SSF57959">
    <property type="entry name" value="Leucine zipper domain"/>
    <property type="match status" value="1"/>
</dbReference>
<accession>A0ABR1J1Z2</accession>
<feature type="coiled-coil region" evidence="3">
    <location>
        <begin position="24"/>
        <end position="65"/>
    </location>
</feature>
<dbReference type="PANTHER" id="PTHR40621">
    <property type="entry name" value="TRANSCRIPTION FACTOR KAPC-RELATED"/>
    <property type="match status" value="1"/>
</dbReference>
<proteinExistence type="predicted"/>
<organism evidence="6 7">
    <name type="scientific">Marasmiellus scandens</name>
    <dbReference type="NCBI Taxonomy" id="2682957"/>
    <lineage>
        <taxon>Eukaryota</taxon>
        <taxon>Fungi</taxon>
        <taxon>Dikarya</taxon>
        <taxon>Basidiomycota</taxon>
        <taxon>Agaricomycotina</taxon>
        <taxon>Agaricomycetes</taxon>
        <taxon>Agaricomycetidae</taxon>
        <taxon>Agaricales</taxon>
        <taxon>Marasmiineae</taxon>
        <taxon>Omphalotaceae</taxon>
        <taxon>Marasmiellus</taxon>
    </lineage>
</organism>
<feature type="compositionally biased region" description="Basic and acidic residues" evidence="4">
    <location>
        <begin position="137"/>
        <end position="163"/>
    </location>
</feature>
<evidence type="ECO:0000256" key="3">
    <source>
        <dbReference type="SAM" id="Coils"/>
    </source>
</evidence>
<feature type="compositionally biased region" description="Polar residues" evidence="4">
    <location>
        <begin position="218"/>
        <end position="230"/>
    </location>
</feature>
<feature type="region of interest" description="Disordered" evidence="4">
    <location>
        <begin position="135"/>
        <end position="263"/>
    </location>
</feature>
<dbReference type="Pfam" id="PF00170">
    <property type="entry name" value="bZIP_1"/>
    <property type="match status" value="1"/>
</dbReference>
<dbReference type="InterPro" id="IPR046347">
    <property type="entry name" value="bZIP_sf"/>
</dbReference>
<feature type="compositionally biased region" description="Basic and acidic residues" evidence="4">
    <location>
        <begin position="180"/>
        <end position="198"/>
    </location>
</feature>
<dbReference type="PANTHER" id="PTHR40621:SF6">
    <property type="entry name" value="AP-1-LIKE TRANSCRIPTION FACTOR YAP1-RELATED"/>
    <property type="match status" value="1"/>
</dbReference>
<keyword evidence="3" id="KW-0175">Coiled coil</keyword>
<sequence length="263" mass="29427">MVRGRKPDPTAPLSRSLLSQRDYRARKAQYVSDLEEKCKRLEEENERLVKEVQSLREELSSRDNRIMLPSHLISEAALVDRAQALTGVLGHLSAAITSIQEFQYATLGSHLDTQSQYRYPPLSIASLAEIPPLSSVRKTEKATSSRPHPEPVSSEHLRTVRDDWDPESPHCCGGILDCRGLTDDRTESSSEHGEKSENETTPTSEYPAGLLRLHRQDPSNLPMSDLQQVMSSSSSAGLAFGQGDISEFRTESERQSHIRTQFD</sequence>
<evidence type="ECO:0000256" key="2">
    <source>
        <dbReference type="ARBA" id="ARBA00023242"/>
    </source>
</evidence>
<keyword evidence="7" id="KW-1185">Reference proteome</keyword>
<reference evidence="6 7" key="1">
    <citation type="submission" date="2024-01" db="EMBL/GenBank/DDBJ databases">
        <title>A draft genome for the cacao thread blight pathogen Marasmiellus scandens.</title>
        <authorList>
            <person name="Baruah I.K."/>
            <person name="Leung J."/>
            <person name="Bukari Y."/>
            <person name="Amoako-Attah I."/>
            <person name="Meinhardt L.W."/>
            <person name="Bailey B.A."/>
            <person name="Cohen S.P."/>
        </authorList>
    </citation>
    <scope>NUCLEOTIDE SEQUENCE [LARGE SCALE GENOMIC DNA]</scope>
    <source>
        <strain evidence="6 7">GH-19</strain>
    </source>
</reference>
<dbReference type="PROSITE" id="PS50217">
    <property type="entry name" value="BZIP"/>
    <property type="match status" value="1"/>
</dbReference>
<evidence type="ECO:0000256" key="4">
    <source>
        <dbReference type="SAM" id="MobiDB-lite"/>
    </source>
</evidence>